<evidence type="ECO:0000256" key="2">
    <source>
        <dbReference type="SAM" id="Phobius"/>
    </source>
</evidence>
<dbReference type="EMBL" id="NWUJ01000001">
    <property type="protein sequence ID" value="PFH37979.1"/>
    <property type="molecule type" value="Genomic_DNA"/>
</dbReference>
<sequence>MEMTMPLRGASRGPAQPASSAAPGAPARTQNAGAQCVASAAGRQSRTSHQAHHARHRPLPIPVARSASEAVAACSSHCPRVLVSAAQQILLVVHAVALLLLGREVYVQSGNAGGSARPFSSGILRLPPVSLTPNLLSPFDSGGAVALAGDQLVAKTEQNSEHKNVSPGEAYIAALSIICGFVFLAECISCLILLFSPVTALPYMRLCMVHRNNRVLPAHEGWYTPSLLTEIVPEIVMAILGAFVLCGFVLSEQQMFKHLAECILLLFPSAPGTPLSTTGLGSFSLLPHTSGLQVSPVAPFVSLLAAASIGGLSYGVFLPYFSSTMIAIVSFCTLCFALSVPFFPFVSTSIAFASPPPSLIYFLPPTFLPCLTLGAFLVVCTCIKHFRKYGTIMRAEERLLSSLRIVVTLAIFVCSGTAVLSFFSSWSLSPLSAGSSVFGAWHDFLTRLHPYLPRVSTCCGAVCALLLMLSVIHVFLEYYSIRNTAVGIRLQGAFFSLFNLPVVVRVDADGNPEFSGLPGLSQCMPSPGDDEAERRAGGVSAPLLLLPGSPMPEQLRPAYSPAILHRSKSPSDGRDPPGILRGFISGLGRGARAEDETRRSLMVVRSNAGVAPAGSVSPV</sequence>
<feature type="transmembrane region" description="Helical" evidence="2">
    <location>
        <begin position="231"/>
        <end position="250"/>
    </location>
</feature>
<feature type="transmembrane region" description="Helical" evidence="2">
    <location>
        <begin position="297"/>
        <end position="321"/>
    </location>
</feature>
<evidence type="ECO:0000256" key="1">
    <source>
        <dbReference type="SAM" id="MobiDB-lite"/>
    </source>
</evidence>
<feature type="transmembrane region" description="Helical" evidence="2">
    <location>
        <begin position="359"/>
        <end position="383"/>
    </location>
</feature>
<dbReference type="VEuPathDB" id="ToxoDB:BESB_003200"/>
<feature type="region of interest" description="Disordered" evidence="1">
    <location>
        <begin position="1"/>
        <end position="31"/>
    </location>
</feature>
<evidence type="ECO:0000313" key="4">
    <source>
        <dbReference type="Proteomes" id="UP000224006"/>
    </source>
</evidence>
<comment type="caution">
    <text evidence="3">The sequence shown here is derived from an EMBL/GenBank/DDBJ whole genome shotgun (WGS) entry which is preliminary data.</text>
</comment>
<dbReference type="GeneID" id="40305383"/>
<keyword evidence="4" id="KW-1185">Reference proteome</keyword>
<evidence type="ECO:0008006" key="5">
    <source>
        <dbReference type="Google" id="ProtNLM"/>
    </source>
</evidence>
<gene>
    <name evidence="3" type="ORF">BESB_003200</name>
</gene>
<feature type="transmembrane region" description="Helical" evidence="2">
    <location>
        <begin position="328"/>
        <end position="353"/>
    </location>
</feature>
<feature type="transmembrane region" description="Helical" evidence="2">
    <location>
        <begin position="262"/>
        <end position="285"/>
    </location>
</feature>
<name>A0A2A9MJ90_BESBE</name>
<feature type="transmembrane region" description="Helical" evidence="2">
    <location>
        <begin position="403"/>
        <end position="423"/>
    </location>
</feature>
<reference evidence="3 4" key="1">
    <citation type="submission" date="2017-09" db="EMBL/GenBank/DDBJ databases">
        <title>Genome sequencing of Besnoitia besnoiti strain Bb-Ger1.</title>
        <authorList>
            <person name="Schares G."/>
            <person name="Venepally P."/>
            <person name="Lorenzi H.A."/>
        </authorList>
    </citation>
    <scope>NUCLEOTIDE SEQUENCE [LARGE SCALE GENOMIC DNA]</scope>
    <source>
        <strain evidence="3 4">Bb-Ger1</strain>
    </source>
</reference>
<dbReference type="RefSeq" id="XP_029221988.1">
    <property type="nucleotide sequence ID" value="XM_029359075.1"/>
</dbReference>
<keyword evidence="2" id="KW-0812">Transmembrane</keyword>
<keyword evidence="2" id="KW-1133">Transmembrane helix</keyword>
<accession>A0A2A9MJ90</accession>
<dbReference type="Proteomes" id="UP000224006">
    <property type="component" value="Chromosome I"/>
</dbReference>
<dbReference type="OrthoDB" id="427982at2759"/>
<protein>
    <recommendedName>
        <fullName evidence="5">Transmembrane protein</fullName>
    </recommendedName>
</protein>
<keyword evidence="2" id="KW-0472">Membrane</keyword>
<dbReference type="KEGG" id="bbes:BESB_003200"/>
<feature type="transmembrane region" description="Helical" evidence="2">
    <location>
        <begin position="170"/>
        <end position="195"/>
    </location>
</feature>
<evidence type="ECO:0000313" key="3">
    <source>
        <dbReference type="EMBL" id="PFH37979.1"/>
    </source>
</evidence>
<feature type="compositionally biased region" description="Low complexity" evidence="1">
    <location>
        <begin position="9"/>
        <end position="28"/>
    </location>
</feature>
<organism evidence="3 4">
    <name type="scientific">Besnoitia besnoiti</name>
    <name type="common">Apicomplexan protozoan</name>
    <dbReference type="NCBI Taxonomy" id="94643"/>
    <lineage>
        <taxon>Eukaryota</taxon>
        <taxon>Sar</taxon>
        <taxon>Alveolata</taxon>
        <taxon>Apicomplexa</taxon>
        <taxon>Conoidasida</taxon>
        <taxon>Coccidia</taxon>
        <taxon>Eucoccidiorida</taxon>
        <taxon>Eimeriorina</taxon>
        <taxon>Sarcocystidae</taxon>
        <taxon>Besnoitia</taxon>
    </lineage>
</organism>
<proteinExistence type="predicted"/>
<feature type="transmembrane region" description="Helical" evidence="2">
    <location>
        <begin position="451"/>
        <end position="476"/>
    </location>
</feature>
<dbReference type="AlphaFoldDB" id="A0A2A9MJ90"/>